<name>A0A2U1V4H7_9PROT</name>
<keyword evidence="12" id="KW-1185">Reference proteome</keyword>
<keyword evidence="6 9" id="KW-1133">Transmembrane helix</keyword>
<keyword evidence="2 9" id="KW-0813">Transport</keyword>
<dbReference type="AlphaFoldDB" id="A0A2U1V4H7"/>
<gene>
    <name evidence="11" type="ORF">CR165_11635</name>
</gene>
<sequence>MNPAPRAEAAPAATAPGALPWARGVRIVDRFNEALLAFLAVTLGILALLAFAQVIARYIVGAPLTWSEEVIRYALIWSVFLGVGIGVRRGMLASVEVVNAALPPRPARLLRWASLSLSAAFWAVMVSYGWIILGNVEGMRSGALEIPMTYVYAAVPLGSLLALVNTLAIALAPPAGFAEMPVD</sequence>
<accession>A0A2U1V4H7</accession>
<comment type="caution">
    <text evidence="11">The sequence shown here is derived from an EMBL/GenBank/DDBJ whole genome shotgun (WGS) entry which is preliminary data.</text>
</comment>
<feature type="transmembrane region" description="Helical" evidence="9">
    <location>
        <begin position="109"/>
        <end position="131"/>
    </location>
</feature>
<evidence type="ECO:0000313" key="12">
    <source>
        <dbReference type="Proteomes" id="UP000245048"/>
    </source>
</evidence>
<keyword evidence="4 9" id="KW-0997">Cell inner membrane</keyword>
<keyword evidence="7 9" id="KW-0472">Membrane</keyword>
<comment type="subunit">
    <text evidence="9">The complex comprises the extracytoplasmic solute receptor protein and the two transmembrane proteins.</text>
</comment>
<dbReference type="OrthoDB" id="7843639at2"/>
<evidence type="ECO:0000256" key="9">
    <source>
        <dbReference type="RuleBase" id="RU369079"/>
    </source>
</evidence>
<evidence type="ECO:0000259" key="10">
    <source>
        <dbReference type="Pfam" id="PF04290"/>
    </source>
</evidence>
<protein>
    <recommendedName>
        <fullName evidence="9">TRAP transporter small permease protein</fullName>
    </recommendedName>
</protein>
<dbReference type="PANTHER" id="PTHR35011">
    <property type="entry name" value="2,3-DIKETO-L-GULONATE TRAP TRANSPORTER SMALL PERMEASE PROTEIN YIAM"/>
    <property type="match status" value="1"/>
</dbReference>
<dbReference type="GO" id="GO:0015740">
    <property type="term" value="P:C4-dicarboxylate transport"/>
    <property type="evidence" value="ECO:0007669"/>
    <property type="project" value="TreeGrafter"/>
</dbReference>
<evidence type="ECO:0000256" key="3">
    <source>
        <dbReference type="ARBA" id="ARBA00022475"/>
    </source>
</evidence>
<comment type="subcellular location">
    <subcellularLocation>
        <location evidence="1 9">Cell inner membrane</location>
        <topology evidence="1 9">Multi-pass membrane protein</topology>
    </subcellularLocation>
</comment>
<comment type="function">
    <text evidence="9">Part of the tripartite ATP-independent periplasmic (TRAP) transport system.</text>
</comment>
<dbReference type="GO" id="GO:0022857">
    <property type="term" value="F:transmembrane transporter activity"/>
    <property type="evidence" value="ECO:0007669"/>
    <property type="project" value="UniProtKB-UniRule"/>
</dbReference>
<feature type="transmembrane region" description="Helical" evidence="9">
    <location>
        <begin position="35"/>
        <end position="58"/>
    </location>
</feature>
<dbReference type="EMBL" id="PDOA01000006">
    <property type="protein sequence ID" value="PWC28761.1"/>
    <property type="molecule type" value="Genomic_DNA"/>
</dbReference>
<feature type="domain" description="Tripartite ATP-independent periplasmic transporters DctQ component" evidence="10">
    <location>
        <begin position="46"/>
        <end position="168"/>
    </location>
</feature>
<evidence type="ECO:0000256" key="7">
    <source>
        <dbReference type="ARBA" id="ARBA00023136"/>
    </source>
</evidence>
<organism evidence="11 12">
    <name type="scientific">Teichococcus aestuarii</name>
    <dbReference type="NCBI Taxonomy" id="568898"/>
    <lineage>
        <taxon>Bacteria</taxon>
        <taxon>Pseudomonadati</taxon>
        <taxon>Pseudomonadota</taxon>
        <taxon>Alphaproteobacteria</taxon>
        <taxon>Acetobacterales</taxon>
        <taxon>Roseomonadaceae</taxon>
        <taxon>Roseomonas</taxon>
    </lineage>
</organism>
<dbReference type="Proteomes" id="UP000245048">
    <property type="component" value="Unassembled WGS sequence"/>
</dbReference>
<evidence type="ECO:0000256" key="6">
    <source>
        <dbReference type="ARBA" id="ARBA00022989"/>
    </source>
</evidence>
<dbReference type="InterPro" id="IPR055348">
    <property type="entry name" value="DctQ"/>
</dbReference>
<feature type="transmembrane region" description="Helical" evidence="9">
    <location>
        <begin position="70"/>
        <end position="88"/>
    </location>
</feature>
<evidence type="ECO:0000256" key="8">
    <source>
        <dbReference type="ARBA" id="ARBA00038436"/>
    </source>
</evidence>
<keyword evidence="5 9" id="KW-0812">Transmembrane</keyword>
<feature type="transmembrane region" description="Helical" evidence="9">
    <location>
        <begin position="151"/>
        <end position="172"/>
    </location>
</feature>
<proteinExistence type="inferred from homology"/>
<keyword evidence="3" id="KW-1003">Cell membrane</keyword>
<dbReference type="GO" id="GO:0005886">
    <property type="term" value="C:plasma membrane"/>
    <property type="evidence" value="ECO:0007669"/>
    <property type="project" value="UniProtKB-SubCell"/>
</dbReference>
<reference evidence="12" key="1">
    <citation type="submission" date="2017-10" db="EMBL/GenBank/DDBJ databases">
        <authorList>
            <person name="Toshchakov S.V."/>
            <person name="Goeva M.A."/>
        </authorList>
    </citation>
    <scope>NUCLEOTIDE SEQUENCE [LARGE SCALE GENOMIC DNA]</scope>
    <source>
        <strain evidence="12">JR1/69-1-13</strain>
    </source>
</reference>
<evidence type="ECO:0000313" key="11">
    <source>
        <dbReference type="EMBL" id="PWC28761.1"/>
    </source>
</evidence>
<evidence type="ECO:0000256" key="5">
    <source>
        <dbReference type="ARBA" id="ARBA00022692"/>
    </source>
</evidence>
<dbReference type="RefSeq" id="WP_109517156.1">
    <property type="nucleotide sequence ID" value="NZ_PDOA01000006.1"/>
</dbReference>
<dbReference type="InterPro" id="IPR007387">
    <property type="entry name" value="TRAP_DctQ"/>
</dbReference>
<evidence type="ECO:0000256" key="4">
    <source>
        <dbReference type="ARBA" id="ARBA00022519"/>
    </source>
</evidence>
<dbReference type="PANTHER" id="PTHR35011:SF11">
    <property type="entry name" value="TRAP TRANSPORTER SMALL PERMEASE PROTEIN"/>
    <property type="match status" value="1"/>
</dbReference>
<evidence type="ECO:0000256" key="2">
    <source>
        <dbReference type="ARBA" id="ARBA00022448"/>
    </source>
</evidence>
<evidence type="ECO:0000256" key="1">
    <source>
        <dbReference type="ARBA" id="ARBA00004429"/>
    </source>
</evidence>
<comment type="similarity">
    <text evidence="8 9">Belongs to the TRAP transporter small permease family.</text>
</comment>
<dbReference type="Pfam" id="PF04290">
    <property type="entry name" value="DctQ"/>
    <property type="match status" value="1"/>
</dbReference>